<dbReference type="GO" id="GO:0008897">
    <property type="term" value="F:holo-[acyl-carrier-protein] synthase activity"/>
    <property type="evidence" value="ECO:0007669"/>
    <property type="project" value="UniProtKB-UniRule"/>
</dbReference>
<protein>
    <recommendedName>
        <fullName evidence="8">Holo-[acyl-carrier-protein] synthase</fullName>
        <shortName evidence="8">Holo-ACP synthase</shortName>
        <ecNumber evidence="8">2.7.8.7</ecNumber>
    </recommendedName>
    <alternativeName>
        <fullName evidence="8">4'-phosphopantetheinyl transferase AcpS</fullName>
    </alternativeName>
</protein>
<dbReference type="InterPro" id="IPR004568">
    <property type="entry name" value="Ppantetheine-prot_Trfase_dom"/>
</dbReference>
<dbReference type="InterPro" id="IPR037143">
    <property type="entry name" value="4-PPantetheinyl_Trfase_dom_sf"/>
</dbReference>
<feature type="domain" description="4'-phosphopantetheinyl transferase" evidence="9">
    <location>
        <begin position="5"/>
        <end position="106"/>
    </location>
</feature>
<accession>A0A538TWZ2</accession>
<evidence type="ECO:0000256" key="6">
    <source>
        <dbReference type="ARBA" id="ARBA00023098"/>
    </source>
</evidence>
<evidence type="ECO:0000256" key="2">
    <source>
        <dbReference type="ARBA" id="ARBA00022679"/>
    </source>
</evidence>
<organism evidence="10 11">
    <name type="scientific">Eiseniibacteriota bacterium</name>
    <dbReference type="NCBI Taxonomy" id="2212470"/>
    <lineage>
        <taxon>Bacteria</taxon>
        <taxon>Candidatus Eiseniibacteriota</taxon>
    </lineage>
</organism>
<dbReference type="SUPFAM" id="SSF56214">
    <property type="entry name" value="4'-phosphopantetheinyl transferase"/>
    <property type="match status" value="1"/>
</dbReference>
<evidence type="ECO:0000259" key="9">
    <source>
        <dbReference type="Pfam" id="PF01648"/>
    </source>
</evidence>
<keyword evidence="6 8" id="KW-0443">Lipid metabolism</keyword>
<feature type="binding site" evidence="8">
    <location>
        <position position="9"/>
    </location>
    <ligand>
        <name>Mg(2+)</name>
        <dbReference type="ChEBI" id="CHEBI:18420"/>
    </ligand>
</feature>
<proteinExistence type="inferred from homology"/>
<evidence type="ECO:0000256" key="8">
    <source>
        <dbReference type="HAMAP-Rule" id="MF_00101"/>
    </source>
</evidence>
<keyword evidence="3 8" id="KW-0479">Metal-binding</keyword>
<keyword evidence="7 8" id="KW-0275">Fatty acid biosynthesis</keyword>
<keyword evidence="5 8" id="KW-0460">Magnesium</keyword>
<comment type="cofactor">
    <cofactor evidence="8">
        <name>Mg(2+)</name>
        <dbReference type="ChEBI" id="CHEBI:18420"/>
    </cofactor>
</comment>
<name>A0A538TWZ2_UNCEI</name>
<evidence type="ECO:0000256" key="7">
    <source>
        <dbReference type="ARBA" id="ARBA00023160"/>
    </source>
</evidence>
<keyword evidence="8" id="KW-0963">Cytoplasm</keyword>
<feature type="binding site" evidence="8">
    <location>
        <position position="58"/>
    </location>
    <ligand>
        <name>Mg(2+)</name>
        <dbReference type="ChEBI" id="CHEBI:18420"/>
    </ligand>
</feature>
<dbReference type="Gene3D" id="3.90.470.20">
    <property type="entry name" value="4'-phosphopantetheinyl transferase domain"/>
    <property type="match status" value="1"/>
</dbReference>
<dbReference type="HAMAP" id="MF_00101">
    <property type="entry name" value="AcpS"/>
    <property type="match status" value="1"/>
</dbReference>
<sequence length="127" mass="13622">MAVRGIGIDVVKVERISQSLGRFGARMEKRLFTADELAYCRRMKDPLPHLAARFAAKEAASKALGTGMSAGVAFRLLEVLQPGGQQPRLRFHGAALERFEALGCSLSHLSLTHDGGFAIACVVLEGA</sequence>
<keyword evidence="2 8" id="KW-0808">Transferase</keyword>
<evidence type="ECO:0000256" key="4">
    <source>
        <dbReference type="ARBA" id="ARBA00022832"/>
    </source>
</evidence>
<dbReference type="AlphaFoldDB" id="A0A538TWZ2"/>
<dbReference type="NCBIfam" id="TIGR00556">
    <property type="entry name" value="pantethn_trn"/>
    <property type="match status" value="1"/>
</dbReference>
<evidence type="ECO:0000256" key="1">
    <source>
        <dbReference type="ARBA" id="ARBA00022516"/>
    </source>
</evidence>
<gene>
    <name evidence="8 10" type="primary">acpS</name>
    <name evidence="10" type="ORF">E6K78_02160</name>
</gene>
<comment type="function">
    <text evidence="8">Transfers the 4'-phosphopantetheine moiety from coenzyme A to a Ser of acyl-carrier-protein.</text>
</comment>
<keyword evidence="4 8" id="KW-0276">Fatty acid metabolism</keyword>
<comment type="catalytic activity">
    <reaction evidence="8">
        <text>apo-[ACP] + CoA = holo-[ACP] + adenosine 3',5'-bisphosphate + H(+)</text>
        <dbReference type="Rhea" id="RHEA:12068"/>
        <dbReference type="Rhea" id="RHEA-COMP:9685"/>
        <dbReference type="Rhea" id="RHEA-COMP:9690"/>
        <dbReference type="ChEBI" id="CHEBI:15378"/>
        <dbReference type="ChEBI" id="CHEBI:29999"/>
        <dbReference type="ChEBI" id="CHEBI:57287"/>
        <dbReference type="ChEBI" id="CHEBI:58343"/>
        <dbReference type="ChEBI" id="CHEBI:64479"/>
        <dbReference type="EC" id="2.7.8.7"/>
    </reaction>
</comment>
<dbReference type="InterPro" id="IPR008278">
    <property type="entry name" value="4-PPantetheinyl_Trfase_dom"/>
</dbReference>
<evidence type="ECO:0000256" key="5">
    <source>
        <dbReference type="ARBA" id="ARBA00022842"/>
    </source>
</evidence>
<keyword evidence="1 8" id="KW-0444">Lipid biosynthesis</keyword>
<evidence type="ECO:0000313" key="11">
    <source>
        <dbReference type="Proteomes" id="UP000316609"/>
    </source>
</evidence>
<dbReference type="InterPro" id="IPR002582">
    <property type="entry name" value="ACPS"/>
</dbReference>
<evidence type="ECO:0000256" key="3">
    <source>
        <dbReference type="ARBA" id="ARBA00022723"/>
    </source>
</evidence>
<comment type="caution">
    <text evidence="10">The sequence shown here is derived from an EMBL/GenBank/DDBJ whole genome shotgun (WGS) entry which is preliminary data.</text>
</comment>
<reference evidence="10 11" key="1">
    <citation type="journal article" date="2019" name="Nat. Microbiol.">
        <title>Mediterranean grassland soil C-N compound turnover is dependent on rainfall and depth, and is mediated by genomically divergent microorganisms.</title>
        <authorList>
            <person name="Diamond S."/>
            <person name="Andeer P.F."/>
            <person name="Li Z."/>
            <person name="Crits-Christoph A."/>
            <person name="Burstein D."/>
            <person name="Anantharaman K."/>
            <person name="Lane K.R."/>
            <person name="Thomas B.C."/>
            <person name="Pan C."/>
            <person name="Northen T.R."/>
            <person name="Banfield J.F."/>
        </authorList>
    </citation>
    <scope>NUCLEOTIDE SEQUENCE [LARGE SCALE GENOMIC DNA]</scope>
    <source>
        <strain evidence="10">WS_8</strain>
    </source>
</reference>
<dbReference type="GO" id="GO:0005737">
    <property type="term" value="C:cytoplasm"/>
    <property type="evidence" value="ECO:0007669"/>
    <property type="project" value="UniProtKB-SubCell"/>
</dbReference>
<dbReference type="Proteomes" id="UP000316609">
    <property type="component" value="Unassembled WGS sequence"/>
</dbReference>
<dbReference type="GO" id="GO:0006633">
    <property type="term" value="P:fatty acid biosynthetic process"/>
    <property type="evidence" value="ECO:0007669"/>
    <property type="project" value="UniProtKB-UniRule"/>
</dbReference>
<evidence type="ECO:0000313" key="10">
    <source>
        <dbReference type="EMBL" id="TMQ68152.1"/>
    </source>
</evidence>
<comment type="subcellular location">
    <subcellularLocation>
        <location evidence="8">Cytoplasm</location>
    </subcellularLocation>
</comment>
<comment type="similarity">
    <text evidence="8">Belongs to the P-Pant transferase superfamily. AcpS family.</text>
</comment>
<dbReference type="GO" id="GO:0000287">
    <property type="term" value="F:magnesium ion binding"/>
    <property type="evidence" value="ECO:0007669"/>
    <property type="project" value="UniProtKB-UniRule"/>
</dbReference>
<dbReference type="EMBL" id="VBOY01000014">
    <property type="protein sequence ID" value="TMQ68152.1"/>
    <property type="molecule type" value="Genomic_DNA"/>
</dbReference>
<dbReference type="Pfam" id="PF01648">
    <property type="entry name" value="ACPS"/>
    <property type="match status" value="1"/>
</dbReference>
<dbReference type="EC" id="2.7.8.7" evidence="8"/>
<dbReference type="NCBIfam" id="TIGR00516">
    <property type="entry name" value="acpS"/>
    <property type="match status" value="1"/>
</dbReference>